<dbReference type="GO" id="GO:0047545">
    <property type="term" value="F:(S)-2-hydroxyglutarate dehydrogenase activity"/>
    <property type="evidence" value="ECO:0007669"/>
    <property type="project" value="TreeGrafter"/>
</dbReference>
<evidence type="ECO:0000313" key="7">
    <source>
        <dbReference type="EMBL" id="KKN52977.1"/>
    </source>
</evidence>
<dbReference type="Gene3D" id="3.30.9.10">
    <property type="entry name" value="D-Amino Acid Oxidase, subunit A, domain 2"/>
    <property type="match status" value="1"/>
</dbReference>
<dbReference type="NCBIfam" id="NF003606">
    <property type="entry name" value="PRK05257.2-1"/>
    <property type="match status" value="1"/>
</dbReference>
<dbReference type="Pfam" id="PF06039">
    <property type="entry name" value="Mqo"/>
    <property type="match status" value="1"/>
</dbReference>
<dbReference type="PANTHER" id="PTHR43104:SF2">
    <property type="entry name" value="L-2-HYDROXYGLUTARATE DEHYDROGENASE, MITOCHONDRIAL"/>
    <property type="match status" value="1"/>
</dbReference>
<comment type="cofactor">
    <cofactor evidence="1">
        <name>FAD</name>
        <dbReference type="ChEBI" id="CHEBI:57692"/>
    </cofactor>
</comment>
<dbReference type="UniPathway" id="UPA00223"/>
<keyword evidence="5" id="KW-0274">FAD</keyword>
<evidence type="ECO:0000256" key="4">
    <source>
        <dbReference type="ARBA" id="ARBA00022630"/>
    </source>
</evidence>
<keyword evidence="6" id="KW-0560">Oxidoreductase</keyword>
<dbReference type="NCBIfam" id="NF003603">
    <property type="entry name" value="PRK05257.1-1"/>
    <property type="match status" value="1"/>
</dbReference>
<reference evidence="7" key="1">
    <citation type="journal article" date="2015" name="Nature">
        <title>Complex archaea that bridge the gap between prokaryotes and eukaryotes.</title>
        <authorList>
            <person name="Spang A."/>
            <person name="Saw J.H."/>
            <person name="Jorgensen S.L."/>
            <person name="Zaremba-Niedzwiedzka K."/>
            <person name="Martijn J."/>
            <person name="Lind A.E."/>
            <person name="van Eijk R."/>
            <person name="Schleper C."/>
            <person name="Guy L."/>
            <person name="Ettema T.J."/>
        </authorList>
    </citation>
    <scope>NUCLEOTIDE SEQUENCE</scope>
</reference>
<keyword evidence="4" id="KW-0285">Flavoprotein</keyword>
<protein>
    <recommendedName>
        <fullName evidence="8">Malate dehydrogenase (quinone)</fullName>
    </recommendedName>
</protein>
<dbReference type="NCBIfam" id="NF003605">
    <property type="entry name" value="PRK05257.1-4"/>
    <property type="match status" value="1"/>
</dbReference>
<dbReference type="PANTHER" id="PTHR43104">
    <property type="entry name" value="L-2-HYDROXYGLUTARATE DEHYDROGENASE, MITOCHONDRIAL"/>
    <property type="match status" value="1"/>
</dbReference>
<evidence type="ECO:0000256" key="6">
    <source>
        <dbReference type="ARBA" id="ARBA00023002"/>
    </source>
</evidence>
<dbReference type="Gene3D" id="3.50.50.60">
    <property type="entry name" value="FAD/NAD(P)-binding domain"/>
    <property type="match status" value="1"/>
</dbReference>
<proteinExistence type="inferred from homology"/>
<dbReference type="NCBIfam" id="NF009875">
    <property type="entry name" value="PRK13339.1"/>
    <property type="match status" value="1"/>
</dbReference>
<dbReference type="InterPro" id="IPR036188">
    <property type="entry name" value="FAD/NAD-bd_sf"/>
</dbReference>
<evidence type="ECO:0008006" key="8">
    <source>
        <dbReference type="Google" id="ProtNLM"/>
    </source>
</evidence>
<dbReference type="HAMAP" id="MF_00212">
    <property type="entry name" value="MQO"/>
    <property type="match status" value="1"/>
</dbReference>
<gene>
    <name evidence="7" type="ORF">LCGC14_0606990</name>
</gene>
<comment type="caution">
    <text evidence="7">The sequence shown here is derived from an EMBL/GenBank/DDBJ whole genome shotgun (WGS) entry which is preliminary data.</text>
</comment>
<dbReference type="NCBIfam" id="NF003608">
    <property type="entry name" value="PRK05257.2-4"/>
    <property type="match status" value="1"/>
</dbReference>
<name>A0A0F9RSY0_9ZZZZ</name>
<dbReference type="NCBIfam" id="NF003611">
    <property type="entry name" value="PRK05257.3-2"/>
    <property type="match status" value="1"/>
</dbReference>
<evidence type="ECO:0000256" key="1">
    <source>
        <dbReference type="ARBA" id="ARBA00001974"/>
    </source>
</evidence>
<dbReference type="SUPFAM" id="SSF51905">
    <property type="entry name" value="FAD/NAD(P)-binding domain"/>
    <property type="match status" value="1"/>
</dbReference>
<evidence type="ECO:0000256" key="3">
    <source>
        <dbReference type="ARBA" id="ARBA00022532"/>
    </source>
</evidence>
<evidence type="ECO:0000256" key="2">
    <source>
        <dbReference type="ARBA" id="ARBA00005163"/>
    </source>
</evidence>
<evidence type="ECO:0000256" key="5">
    <source>
        <dbReference type="ARBA" id="ARBA00022827"/>
    </source>
</evidence>
<dbReference type="NCBIfam" id="TIGR01320">
    <property type="entry name" value="mal_quin_oxido"/>
    <property type="match status" value="1"/>
</dbReference>
<organism evidence="7">
    <name type="scientific">marine sediment metagenome</name>
    <dbReference type="NCBI Taxonomy" id="412755"/>
    <lineage>
        <taxon>unclassified sequences</taxon>
        <taxon>metagenomes</taxon>
        <taxon>ecological metagenomes</taxon>
    </lineage>
</organism>
<dbReference type="InterPro" id="IPR006231">
    <property type="entry name" value="MQO"/>
</dbReference>
<dbReference type="GO" id="GO:0006099">
    <property type="term" value="P:tricarboxylic acid cycle"/>
    <property type="evidence" value="ECO:0007669"/>
    <property type="project" value="UniProtKB-UniPathway"/>
</dbReference>
<dbReference type="GO" id="GO:0008924">
    <property type="term" value="F:L-malate dehydrogenase (quinone) activity"/>
    <property type="evidence" value="ECO:0007669"/>
    <property type="project" value="InterPro"/>
</dbReference>
<dbReference type="AlphaFoldDB" id="A0A0F9RSY0"/>
<comment type="pathway">
    <text evidence="2">Carbohydrate metabolism; tricarboxylic acid cycle.</text>
</comment>
<dbReference type="NCBIfam" id="NF003613">
    <property type="entry name" value="PRK05257.3-4"/>
    <property type="match status" value="1"/>
</dbReference>
<dbReference type="EMBL" id="LAZR01000995">
    <property type="protein sequence ID" value="KKN52977.1"/>
    <property type="molecule type" value="Genomic_DNA"/>
</dbReference>
<accession>A0A0F9RSY0</accession>
<keyword evidence="3" id="KW-0816">Tricarboxylic acid cycle</keyword>
<sequence length="493" mass="55121">MDVKQADVVLVGGGVMSATLGMMLRQLDPSMKIVMLERLDQVAHESTDGWNNAGTGHAGYCELNYTPETEDGDVKIERALQINAQFEVSLQFWSYLVEQGMLPEPSKFINRTPHQSFVWGEKDVAFLKRRYERMSAHHLFSEMEYTESSRDLEDWMPLIVQGRDPMQRVAATRIRHGSDVDFGSLTRNMVEYLQNQPNFDLMLGSSVHYIDQRDNGRWKVRIKDQHTGEVTKLETGFVFLGAGGGALPLLQKSGVDEARGYGGFPVSGQWLVCRKPNVVERHHSKVYGKAAIGAPPMSVPHLDTRIINGEPALLFGPFAGFTTRFLKQGSLFDLFGSVRTTNLKPMLSVSKSNMDLTRYLIGEVFQSHSDRVEALRNFFPEAEEENWELRTAGQRVQIIKQAESGGGKLEFGTEIVSSKDGTLAALLGASPGASTAANAMISVIERCFPEKIKTDEWQERMKVLVPSYGQSLVNDGALLRKVRERTLSTLQLR</sequence>